<reference evidence="4 5" key="1">
    <citation type="journal article" date="2019" name="Nat. Ecol. Evol.">
        <title>Megaphylogeny resolves global patterns of mushroom evolution.</title>
        <authorList>
            <person name="Varga T."/>
            <person name="Krizsan K."/>
            <person name="Foldi C."/>
            <person name="Dima B."/>
            <person name="Sanchez-Garcia M."/>
            <person name="Sanchez-Ramirez S."/>
            <person name="Szollosi G.J."/>
            <person name="Szarkandi J.G."/>
            <person name="Papp V."/>
            <person name="Albert L."/>
            <person name="Andreopoulos W."/>
            <person name="Angelini C."/>
            <person name="Antonin V."/>
            <person name="Barry K.W."/>
            <person name="Bougher N.L."/>
            <person name="Buchanan P."/>
            <person name="Buyck B."/>
            <person name="Bense V."/>
            <person name="Catcheside P."/>
            <person name="Chovatia M."/>
            <person name="Cooper J."/>
            <person name="Damon W."/>
            <person name="Desjardin D."/>
            <person name="Finy P."/>
            <person name="Geml J."/>
            <person name="Haridas S."/>
            <person name="Hughes K."/>
            <person name="Justo A."/>
            <person name="Karasinski D."/>
            <person name="Kautmanova I."/>
            <person name="Kiss B."/>
            <person name="Kocsube S."/>
            <person name="Kotiranta H."/>
            <person name="LaButti K.M."/>
            <person name="Lechner B.E."/>
            <person name="Liimatainen K."/>
            <person name="Lipzen A."/>
            <person name="Lukacs Z."/>
            <person name="Mihaltcheva S."/>
            <person name="Morgado L.N."/>
            <person name="Niskanen T."/>
            <person name="Noordeloos M.E."/>
            <person name="Ohm R.A."/>
            <person name="Ortiz-Santana B."/>
            <person name="Ovrebo C."/>
            <person name="Racz N."/>
            <person name="Riley R."/>
            <person name="Savchenko A."/>
            <person name="Shiryaev A."/>
            <person name="Soop K."/>
            <person name="Spirin V."/>
            <person name="Szebenyi C."/>
            <person name="Tomsovsky M."/>
            <person name="Tulloss R.E."/>
            <person name="Uehling J."/>
            <person name="Grigoriev I.V."/>
            <person name="Vagvolgyi C."/>
            <person name="Papp T."/>
            <person name="Martin F.M."/>
            <person name="Miettinen O."/>
            <person name="Hibbett D.S."/>
            <person name="Nagy L.G."/>
        </authorList>
    </citation>
    <scope>NUCLEOTIDE SEQUENCE [LARGE SCALE GENOMIC DNA]</scope>
    <source>
        <strain evidence="4 5">CBS 309.79</strain>
    </source>
</reference>
<feature type="signal peptide" evidence="2">
    <location>
        <begin position="1"/>
        <end position="16"/>
    </location>
</feature>
<dbReference type="Proteomes" id="UP000305067">
    <property type="component" value="Unassembled WGS sequence"/>
</dbReference>
<evidence type="ECO:0000313" key="4">
    <source>
        <dbReference type="EMBL" id="TFL03036.1"/>
    </source>
</evidence>
<keyword evidence="2" id="KW-0732">Signal</keyword>
<dbReference type="InterPro" id="IPR053065">
    <property type="entry name" value="Archenteron_Induction-Rel"/>
</dbReference>
<gene>
    <name evidence="4" type="ORF">BDV98DRAFT_649295</name>
</gene>
<name>A0A5C3QM73_9AGAR</name>
<evidence type="ECO:0000256" key="1">
    <source>
        <dbReference type="SAM" id="Phobius"/>
    </source>
</evidence>
<protein>
    <recommendedName>
        <fullName evidence="3">Vacuolar sorting protein Vps3844 C-terminal domain-containing protein</fullName>
    </recommendedName>
</protein>
<dbReference type="GO" id="GO:0005783">
    <property type="term" value="C:endoplasmic reticulum"/>
    <property type="evidence" value="ECO:0007669"/>
    <property type="project" value="TreeGrafter"/>
</dbReference>
<organism evidence="4 5">
    <name type="scientific">Pterulicium gracile</name>
    <dbReference type="NCBI Taxonomy" id="1884261"/>
    <lineage>
        <taxon>Eukaryota</taxon>
        <taxon>Fungi</taxon>
        <taxon>Dikarya</taxon>
        <taxon>Basidiomycota</taxon>
        <taxon>Agaricomycotina</taxon>
        <taxon>Agaricomycetes</taxon>
        <taxon>Agaricomycetidae</taxon>
        <taxon>Agaricales</taxon>
        <taxon>Pleurotineae</taxon>
        <taxon>Pterulaceae</taxon>
        <taxon>Pterulicium</taxon>
    </lineage>
</organism>
<dbReference type="OrthoDB" id="5583277at2759"/>
<dbReference type="Pfam" id="PF12955">
    <property type="entry name" value="Vps3844_C"/>
    <property type="match status" value="1"/>
</dbReference>
<proteinExistence type="predicted"/>
<evidence type="ECO:0000259" key="3">
    <source>
        <dbReference type="Pfam" id="PF12955"/>
    </source>
</evidence>
<dbReference type="STRING" id="1884261.A0A5C3QM73"/>
<keyword evidence="1" id="KW-0812">Transmembrane</keyword>
<feature type="chain" id="PRO_5022807228" description="Vacuolar sorting protein Vps3844 C-terminal domain-containing protein" evidence="2">
    <location>
        <begin position="17"/>
        <end position="364"/>
    </location>
</feature>
<sequence>MRTFLFLIPFLHACAAVKVYLSPQTPVASQLAPQRASLTLAHHLGLEAFEALDSSSVDAFRQEVPFVGQGQKSGLILSVDEQDVQHISPAALKPSFTVANSPEVDSFSSVISTYLDRAEHAYSTIYSTSSFPADAASRHIDLFDMLPNHPEVELFYAELSALSSLLDSADSTTAFAAIELAGLSQIRSKFGAESQEYQLAAAASRAAIESAVAQSQKLQFAMLTFDSTVTKRQHGSQPLQSQAPFPIPRPQPIGSISSCFTTADACTNGTSSCSGRGQCSEISRAGKTCFICACGSTKSKTGSTDNWVGEKCEKRDISAPFTLLAGTTIVMILVAVGSVALLTSVGNQELPSVLMGGIVNAKRD</sequence>
<keyword evidence="1" id="KW-0472">Membrane</keyword>
<accession>A0A5C3QM73</accession>
<feature type="domain" description="Vacuolar sorting protein Vps3844 C-terminal" evidence="3">
    <location>
        <begin position="259"/>
        <end position="354"/>
    </location>
</feature>
<keyword evidence="1" id="KW-1133">Transmembrane helix</keyword>
<dbReference type="PANTHER" id="PTHR36853:SF1">
    <property type="entry name" value="DUF3844 DOMAIN-CONTAINING PROTEIN"/>
    <property type="match status" value="1"/>
</dbReference>
<feature type="transmembrane region" description="Helical" evidence="1">
    <location>
        <begin position="321"/>
        <end position="342"/>
    </location>
</feature>
<evidence type="ECO:0000256" key="2">
    <source>
        <dbReference type="SAM" id="SignalP"/>
    </source>
</evidence>
<dbReference type="InterPro" id="IPR024382">
    <property type="entry name" value="Vps3844_C"/>
</dbReference>
<dbReference type="PANTHER" id="PTHR36853">
    <property type="entry name" value="EXPRESSED PROTEIN"/>
    <property type="match status" value="1"/>
</dbReference>
<keyword evidence="5" id="KW-1185">Reference proteome</keyword>
<dbReference type="AlphaFoldDB" id="A0A5C3QM73"/>
<evidence type="ECO:0000313" key="5">
    <source>
        <dbReference type="Proteomes" id="UP000305067"/>
    </source>
</evidence>
<dbReference type="EMBL" id="ML178821">
    <property type="protein sequence ID" value="TFL03036.1"/>
    <property type="molecule type" value="Genomic_DNA"/>
</dbReference>